<protein>
    <submittedName>
        <fullName evidence="1">Rna binding protein</fullName>
    </submittedName>
</protein>
<sequence>MVVQEDTVFVSGMDSSINEEEIADHFGAIGIIKIDKKTSKRKIWLYKDKQTGVSKGEATVTYDDANAARSAISWFDGKDFRGNKINVQMATKRDNWSSGRGGRGRGGGGGGGFGGRPGGGGRGGGRDGDHYGGGGSGGGGGGGGRDRESREGDWRCPNPDCGNTNFAWRNQCNRCNEDKPDGAGGGGGSSGDERRPSGGGGRDRRDGGGRGGGGGFRGGDRGRGGGRGGFGGGRGGPRGGDGGGRGYGGSSGGRGGGRDRGGGGGGRDRPRPY</sequence>
<evidence type="ECO:0000313" key="2">
    <source>
        <dbReference type="Proteomes" id="UP001056778"/>
    </source>
</evidence>
<gene>
    <name evidence="1" type="ORF">MML48_5g00016179</name>
</gene>
<keyword evidence="2" id="KW-1185">Reference proteome</keyword>
<proteinExistence type="predicted"/>
<evidence type="ECO:0000313" key="1">
    <source>
        <dbReference type="EMBL" id="KAI4460859.1"/>
    </source>
</evidence>
<dbReference type="EMBL" id="CM043019">
    <property type="protein sequence ID" value="KAI4460859.1"/>
    <property type="molecule type" value="Genomic_DNA"/>
</dbReference>
<organism evidence="1 2">
    <name type="scientific">Holotrichia oblita</name>
    <name type="common">Chafer beetle</name>
    <dbReference type="NCBI Taxonomy" id="644536"/>
    <lineage>
        <taxon>Eukaryota</taxon>
        <taxon>Metazoa</taxon>
        <taxon>Ecdysozoa</taxon>
        <taxon>Arthropoda</taxon>
        <taxon>Hexapoda</taxon>
        <taxon>Insecta</taxon>
        <taxon>Pterygota</taxon>
        <taxon>Neoptera</taxon>
        <taxon>Endopterygota</taxon>
        <taxon>Coleoptera</taxon>
        <taxon>Polyphaga</taxon>
        <taxon>Scarabaeiformia</taxon>
        <taxon>Scarabaeidae</taxon>
        <taxon>Melolonthinae</taxon>
        <taxon>Holotrichia</taxon>
    </lineage>
</organism>
<reference evidence="1" key="1">
    <citation type="submission" date="2022-04" db="EMBL/GenBank/DDBJ databases">
        <title>Chromosome-scale genome assembly of Holotrichia oblita Faldermann.</title>
        <authorList>
            <person name="Rongchong L."/>
        </authorList>
    </citation>
    <scope>NUCLEOTIDE SEQUENCE</scope>
    <source>
        <strain evidence="1">81SQS9</strain>
    </source>
</reference>
<name>A0ACB9T225_HOLOL</name>
<comment type="caution">
    <text evidence="1">The sequence shown here is derived from an EMBL/GenBank/DDBJ whole genome shotgun (WGS) entry which is preliminary data.</text>
</comment>
<dbReference type="Proteomes" id="UP001056778">
    <property type="component" value="Chromosome 5"/>
</dbReference>
<accession>A0ACB9T225</accession>